<dbReference type="EMBL" id="CAJVPW010006800">
    <property type="protein sequence ID" value="CAG8573294.1"/>
    <property type="molecule type" value="Genomic_DNA"/>
</dbReference>
<sequence>MEILFEIHINLDDDIFSEVKPDDLKSIARIIVDKVEEGDDYIWSTSTASHTSVQFDNVVTYYFACSQCYELEQAILKLHHDIIYEKPEDVSMPEEIEQEICANLHLDLIQICAILY</sequence>
<evidence type="ECO:0000313" key="1">
    <source>
        <dbReference type="EMBL" id="CAG8573294.1"/>
    </source>
</evidence>
<comment type="caution">
    <text evidence="1">The sequence shown here is derived from an EMBL/GenBank/DDBJ whole genome shotgun (WGS) entry which is preliminary data.</text>
</comment>
<evidence type="ECO:0000313" key="2">
    <source>
        <dbReference type="Proteomes" id="UP000789366"/>
    </source>
</evidence>
<keyword evidence="2" id="KW-1185">Reference proteome</keyword>
<proteinExistence type="predicted"/>
<name>A0ACA9M9Q9_9GLOM</name>
<accession>A0ACA9M9Q9</accession>
<reference evidence="1" key="1">
    <citation type="submission" date="2021-06" db="EMBL/GenBank/DDBJ databases">
        <authorList>
            <person name="Kallberg Y."/>
            <person name="Tangrot J."/>
            <person name="Rosling A."/>
        </authorList>
    </citation>
    <scope>NUCLEOTIDE SEQUENCE</scope>
    <source>
        <strain evidence="1">28 12/20/2015</strain>
    </source>
</reference>
<feature type="non-terminal residue" evidence="1">
    <location>
        <position position="116"/>
    </location>
</feature>
<dbReference type="Proteomes" id="UP000789366">
    <property type="component" value="Unassembled WGS sequence"/>
</dbReference>
<gene>
    <name evidence="1" type="ORF">SPELUC_LOCUS6077</name>
</gene>
<protein>
    <submittedName>
        <fullName evidence="1">5884_t:CDS:1</fullName>
    </submittedName>
</protein>
<organism evidence="1 2">
    <name type="scientific">Cetraspora pellucida</name>
    <dbReference type="NCBI Taxonomy" id="1433469"/>
    <lineage>
        <taxon>Eukaryota</taxon>
        <taxon>Fungi</taxon>
        <taxon>Fungi incertae sedis</taxon>
        <taxon>Mucoromycota</taxon>
        <taxon>Glomeromycotina</taxon>
        <taxon>Glomeromycetes</taxon>
        <taxon>Diversisporales</taxon>
        <taxon>Gigasporaceae</taxon>
        <taxon>Cetraspora</taxon>
    </lineage>
</organism>